<accession>E8V343</accession>
<dbReference type="Proteomes" id="UP000006844">
    <property type="component" value="Chromosome"/>
</dbReference>
<dbReference type="STRING" id="401053.AciPR4_0483"/>
<keyword evidence="3" id="KW-1185">Reference proteome</keyword>
<evidence type="ECO:0000313" key="3">
    <source>
        <dbReference type="Proteomes" id="UP000006844"/>
    </source>
</evidence>
<dbReference type="eggNOG" id="COG4219">
    <property type="taxonomic scope" value="Bacteria"/>
</dbReference>
<dbReference type="EMBL" id="CP002467">
    <property type="protein sequence ID" value="ADV81318.1"/>
    <property type="molecule type" value="Genomic_DNA"/>
</dbReference>
<name>E8V343_TERSS</name>
<protein>
    <recommendedName>
        <fullName evidence="4">Soil-associated protein, TIGR03435 family</fullName>
    </recommendedName>
</protein>
<dbReference type="AlphaFoldDB" id="E8V343"/>
<dbReference type="KEGG" id="tsa:AciPR4_0483"/>
<dbReference type="RefSeq" id="WP_013567051.1">
    <property type="nucleotide sequence ID" value="NC_014963.1"/>
</dbReference>
<reference evidence="2 3" key="1">
    <citation type="journal article" date="2012" name="Stand. Genomic Sci.">
        <title>Complete genome sequence of Terriglobus saanensis type strain SP1PR4(T), an Acidobacteria from tundra soil.</title>
        <authorList>
            <person name="Rawat S.R."/>
            <person name="Mannisto M.K."/>
            <person name="Starovoytov V."/>
            <person name="Goodwin L."/>
            <person name="Nolan M."/>
            <person name="Hauser L."/>
            <person name="Land M."/>
            <person name="Davenport K.W."/>
            <person name="Woyke T."/>
            <person name="Haggblom M.M."/>
        </authorList>
    </citation>
    <scope>NUCLEOTIDE SEQUENCE</scope>
    <source>
        <strain evidence="3">ATCC BAA-1853 / DSM 23119 / SP1PR4</strain>
    </source>
</reference>
<evidence type="ECO:0008006" key="4">
    <source>
        <dbReference type="Google" id="ProtNLM"/>
    </source>
</evidence>
<dbReference type="Pfam" id="PF12543">
    <property type="entry name" value="DUF3738"/>
    <property type="match status" value="1"/>
</dbReference>
<feature type="chain" id="PRO_5003232826" description="Soil-associated protein, TIGR03435 family" evidence="1">
    <location>
        <begin position="22"/>
        <end position="374"/>
    </location>
</feature>
<evidence type="ECO:0000256" key="1">
    <source>
        <dbReference type="SAM" id="SignalP"/>
    </source>
</evidence>
<organism evidence="2 3">
    <name type="scientific">Terriglobus saanensis (strain ATCC BAA-1853 / DSM 23119 / SP1PR4)</name>
    <dbReference type="NCBI Taxonomy" id="401053"/>
    <lineage>
        <taxon>Bacteria</taxon>
        <taxon>Pseudomonadati</taxon>
        <taxon>Acidobacteriota</taxon>
        <taxon>Terriglobia</taxon>
        <taxon>Terriglobales</taxon>
        <taxon>Acidobacteriaceae</taxon>
        <taxon>Terriglobus</taxon>
    </lineage>
</organism>
<sequence>MKKLLLWLVALVSFSAGALQAQDVVGTWQGTLQAEKDLRIVVKVSKTDAGALKTVNYSIDQGGQPMNANTSSLQGSTFKFTITGIGGSYEGKVSADGKTITGTWTQGKPLPLVLTRVTPETAWAIPEPPPPPKMMAADASPTFDVATIKPSDPEKQGHGIRVNGRNFSTLNTTLADLIEFSYGVHMRQIVGAPEWVDKDKYDIAAVPDGEGMPNDKQWKGMIQKLIADRFKLKFHHDKKELAAYALTVGKTPLKITKSESNGPLPGLFFHPVTGGLMLTTRNAKIEDFTGLLQAIVLDRPVVDQTGIEGRYDFDLSFTPDDSQFNGRFHTAAATENPLPGLFTAIQEQLGFKLDPVKTAVDVLMIDHAEKPTDN</sequence>
<feature type="signal peptide" evidence="1">
    <location>
        <begin position="1"/>
        <end position="21"/>
    </location>
</feature>
<dbReference type="HOGENOM" id="CLU_688732_0_0_0"/>
<dbReference type="NCBIfam" id="TIGR03435">
    <property type="entry name" value="Soli_TIGR03435"/>
    <property type="match status" value="1"/>
</dbReference>
<gene>
    <name evidence="2" type="ordered locus">AciPR4_0483</name>
</gene>
<dbReference type="InterPro" id="IPR017801">
    <property type="entry name" value="DUF3738"/>
</dbReference>
<evidence type="ECO:0000313" key="2">
    <source>
        <dbReference type="EMBL" id="ADV81318.1"/>
    </source>
</evidence>
<proteinExistence type="predicted"/>
<dbReference type="OrthoDB" id="106463at2"/>
<keyword evidence="1" id="KW-0732">Signal</keyword>